<evidence type="ECO:0000313" key="2">
    <source>
        <dbReference type="EMBL" id="HFK20925.1"/>
    </source>
</evidence>
<dbReference type="EMBL" id="DSTX01000011">
    <property type="protein sequence ID" value="HFK20925.1"/>
    <property type="molecule type" value="Genomic_DNA"/>
</dbReference>
<dbReference type="InterPro" id="IPR038567">
    <property type="entry name" value="T_Elf1_sf"/>
</dbReference>
<evidence type="ECO:0000256" key="1">
    <source>
        <dbReference type="ARBA" id="ARBA00022833"/>
    </source>
</evidence>
<sequence length="96" mass="10699">MGGRKRKKVIRRMKKSIPKIFACPSCGEKTLGIDIDREAGTATIKCGRCNIEEVVNISAVEQAIDAYGKYIDRYYGQEKSVSDDEKSGDLPKRADQ</sequence>
<accession>A0A7C3F0T0</accession>
<reference evidence="2" key="1">
    <citation type="journal article" date="2020" name="mSystems">
        <title>Genome- and Community-Level Interaction Insights into Carbon Utilization and Element Cycling Functions of Hydrothermarchaeota in Hydrothermal Sediment.</title>
        <authorList>
            <person name="Zhou Z."/>
            <person name="Liu Y."/>
            <person name="Xu W."/>
            <person name="Pan J."/>
            <person name="Luo Z.H."/>
            <person name="Li M."/>
        </authorList>
    </citation>
    <scope>NUCLEOTIDE SEQUENCE [LARGE SCALE GENOMIC DNA]</scope>
    <source>
        <strain evidence="2">SpSt-468</strain>
    </source>
</reference>
<dbReference type="Pfam" id="PF05129">
    <property type="entry name" value="Zn_ribbon_Elf1"/>
    <property type="match status" value="1"/>
</dbReference>
<name>A0A7C3F0T0_9CREN</name>
<dbReference type="SUPFAM" id="SSF57783">
    <property type="entry name" value="Zinc beta-ribbon"/>
    <property type="match status" value="1"/>
</dbReference>
<evidence type="ECO:0008006" key="3">
    <source>
        <dbReference type="Google" id="ProtNLM"/>
    </source>
</evidence>
<dbReference type="InterPro" id="IPR007808">
    <property type="entry name" value="Elf1"/>
</dbReference>
<proteinExistence type="predicted"/>
<dbReference type="AlphaFoldDB" id="A0A7C3F0T0"/>
<dbReference type="Gene3D" id="2.20.25.190">
    <property type="match status" value="1"/>
</dbReference>
<gene>
    <name evidence="2" type="ORF">ENS19_06550</name>
</gene>
<protein>
    <recommendedName>
        <fullName evidence="3">Transcription elongation factor</fullName>
    </recommendedName>
</protein>
<comment type="caution">
    <text evidence="2">The sequence shown here is derived from an EMBL/GenBank/DDBJ whole genome shotgun (WGS) entry which is preliminary data.</text>
</comment>
<keyword evidence="1" id="KW-0862">Zinc</keyword>
<organism evidence="2">
    <name type="scientific">Candidatus Methanomethylicus mesodigestus</name>
    <dbReference type="NCBI Taxonomy" id="1867258"/>
    <lineage>
        <taxon>Archaea</taxon>
        <taxon>Thermoproteota</taxon>
        <taxon>Methanosuratincolia</taxon>
        <taxon>Candidatus Methanomethylicales</taxon>
        <taxon>Candidatus Methanomethylicaceae</taxon>
        <taxon>Candidatus Methanomethylicus</taxon>
    </lineage>
</organism>